<keyword evidence="1" id="KW-0175">Coiled coil</keyword>
<dbReference type="GO" id="GO:0043022">
    <property type="term" value="F:ribosome binding"/>
    <property type="evidence" value="ECO:0007669"/>
    <property type="project" value="InterPro"/>
</dbReference>
<gene>
    <name evidence="4" type="ORF">CAL25_09630</name>
</gene>
<dbReference type="Proteomes" id="UP000216913">
    <property type="component" value="Unassembled WGS sequence"/>
</dbReference>
<proteinExistence type="predicted"/>
<feature type="compositionally biased region" description="Polar residues" evidence="2">
    <location>
        <begin position="101"/>
        <end position="113"/>
    </location>
</feature>
<dbReference type="PANTHER" id="PTHR35893:SF3">
    <property type="entry name" value="INNER MEMBRANE PROTEIN"/>
    <property type="match status" value="1"/>
</dbReference>
<dbReference type="Pfam" id="PF19029">
    <property type="entry name" value="DUF883_C"/>
    <property type="match status" value="1"/>
</dbReference>
<sequence length="211" mass="23197">MSQIDLAAERAQLLARMEEQRRQLAEQPDRTPGPATPDTTLQVGRTARALVIGLVAVSGWPRFLKMPARAATSVWLRDRIAGLVRSGVTFPRQKLRRETMESTSTPPTGTPLNATGAEATRSRRGGARQLLEDLDTTLRESGHEDIEVLKTRLRAQLEDAREALNEAGGSANEIMRASVDCTEQYVRTHPWQAVGWAASAAFLFGVIVGRR</sequence>
<feature type="compositionally biased region" description="Basic and acidic residues" evidence="2">
    <location>
        <begin position="20"/>
        <end position="29"/>
    </location>
</feature>
<evidence type="ECO:0000313" key="4">
    <source>
        <dbReference type="EMBL" id="OZI51781.1"/>
    </source>
</evidence>
<evidence type="ECO:0000313" key="5">
    <source>
        <dbReference type="Proteomes" id="UP000216913"/>
    </source>
</evidence>
<dbReference type="AlphaFoldDB" id="A0A261TR65"/>
<name>A0A261TR65_9BORD</name>
<feature type="domain" description="DUF883" evidence="3">
    <location>
        <begin position="182"/>
        <end position="211"/>
    </location>
</feature>
<feature type="region of interest" description="Disordered" evidence="2">
    <location>
        <begin position="95"/>
        <end position="124"/>
    </location>
</feature>
<dbReference type="PANTHER" id="PTHR35893">
    <property type="entry name" value="INNER MEMBRANE PROTEIN-RELATED"/>
    <property type="match status" value="1"/>
</dbReference>
<evidence type="ECO:0000259" key="3">
    <source>
        <dbReference type="Pfam" id="PF19029"/>
    </source>
</evidence>
<comment type="caution">
    <text evidence="4">The sequence shown here is derived from an EMBL/GenBank/DDBJ whole genome shotgun (WGS) entry which is preliminary data.</text>
</comment>
<evidence type="ECO:0000256" key="1">
    <source>
        <dbReference type="SAM" id="Coils"/>
    </source>
</evidence>
<dbReference type="EMBL" id="NEVP01000006">
    <property type="protein sequence ID" value="OZI51781.1"/>
    <property type="molecule type" value="Genomic_DNA"/>
</dbReference>
<feature type="region of interest" description="Disordered" evidence="2">
    <location>
        <begin position="20"/>
        <end position="42"/>
    </location>
</feature>
<reference evidence="4 5" key="1">
    <citation type="submission" date="2017-05" db="EMBL/GenBank/DDBJ databases">
        <title>Complete and WGS of Bordetella genogroups.</title>
        <authorList>
            <person name="Spilker T."/>
            <person name="LiPuma J."/>
        </authorList>
    </citation>
    <scope>NUCLEOTIDE SEQUENCE [LARGE SCALE GENOMIC DNA]</scope>
    <source>
        <strain evidence="4 5">AU10456</strain>
    </source>
</reference>
<feature type="coiled-coil region" evidence="1">
    <location>
        <begin position="143"/>
        <end position="170"/>
    </location>
</feature>
<evidence type="ECO:0000256" key="2">
    <source>
        <dbReference type="SAM" id="MobiDB-lite"/>
    </source>
</evidence>
<accession>A0A261TR65</accession>
<dbReference type="RefSeq" id="WP_094799736.1">
    <property type="nucleotide sequence ID" value="NZ_NEVN01000005.1"/>
</dbReference>
<dbReference type="OrthoDB" id="8667368at2"/>
<protein>
    <recommendedName>
        <fullName evidence="3">DUF883 domain-containing protein</fullName>
    </recommendedName>
</protein>
<keyword evidence="5" id="KW-1185">Reference proteome</keyword>
<organism evidence="4 5">
    <name type="scientific">Bordetella genomosp. 5</name>
    <dbReference type="NCBI Taxonomy" id="1395608"/>
    <lineage>
        <taxon>Bacteria</taxon>
        <taxon>Pseudomonadati</taxon>
        <taxon>Pseudomonadota</taxon>
        <taxon>Betaproteobacteria</taxon>
        <taxon>Burkholderiales</taxon>
        <taxon>Alcaligenaceae</taxon>
        <taxon>Bordetella</taxon>
    </lineage>
</organism>
<dbReference type="InterPro" id="IPR043605">
    <property type="entry name" value="DUF883_C"/>
</dbReference>
<dbReference type="InterPro" id="IPR010279">
    <property type="entry name" value="YqjD/ElaB"/>
</dbReference>